<evidence type="ECO:0000313" key="6">
    <source>
        <dbReference type="Proteomes" id="UP001432128"/>
    </source>
</evidence>
<dbReference type="SUPFAM" id="SSF53474">
    <property type="entry name" value="alpha/beta-Hydrolases"/>
    <property type="match status" value="1"/>
</dbReference>
<dbReference type="RefSeq" id="WP_328859059.1">
    <property type="nucleotide sequence ID" value="NZ_CP108021.1"/>
</dbReference>
<organism evidence="5 6">
    <name type="scientific">Williamsia herbipolensis</name>
    <dbReference type="NCBI Taxonomy" id="1603258"/>
    <lineage>
        <taxon>Bacteria</taxon>
        <taxon>Bacillati</taxon>
        <taxon>Actinomycetota</taxon>
        <taxon>Actinomycetes</taxon>
        <taxon>Mycobacteriales</taxon>
        <taxon>Nocardiaceae</taxon>
        <taxon>Williamsia</taxon>
    </lineage>
</organism>
<dbReference type="Pfam" id="PF00135">
    <property type="entry name" value="COesterase"/>
    <property type="match status" value="1"/>
</dbReference>
<dbReference type="PANTHER" id="PTHR43918">
    <property type="entry name" value="ACETYLCHOLINESTERASE"/>
    <property type="match status" value="1"/>
</dbReference>
<dbReference type="GO" id="GO:0019695">
    <property type="term" value="P:choline metabolic process"/>
    <property type="evidence" value="ECO:0007669"/>
    <property type="project" value="TreeGrafter"/>
</dbReference>
<dbReference type="Proteomes" id="UP001432128">
    <property type="component" value="Chromosome"/>
</dbReference>
<dbReference type="KEGG" id="whr:OG579_10335"/>
<evidence type="ECO:0000256" key="1">
    <source>
        <dbReference type="ARBA" id="ARBA00005964"/>
    </source>
</evidence>
<dbReference type="GO" id="GO:0006581">
    <property type="term" value="P:acetylcholine catabolic process"/>
    <property type="evidence" value="ECO:0007669"/>
    <property type="project" value="TreeGrafter"/>
</dbReference>
<evidence type="ECO:0000313" key="5">
    <source>
        <dbReference type="EMBL" id="WUM22129.1"/>
    </source>
</evidence>
<reference evidence="5 6" key="1">
    <citation type="submission" date="2022-10" db="EMBL/GenBank/DDBJ databases">
        <title>The complete genomes of actinobacterial strains from the NBC collection.</title>
        <authorList>
            <person name="Joergensen T.S."/>
            <person name="Alvarez Arevalo M."/>
            <person name="Sterndorff E.B."/>
            <person name="Faurdal D."/>
            <person name="Vuksanovic O."/>
            <person name="Mourched A.-S."/>
            <person name="Charusanti P."/>
            <person name="Shaw S."/>
            <person name="Blin K."/>
            <person name="Weber T."/>
        </authorList>
    </citation>
    <scope>NUCLEOTIDE SEQUENCE [LARGE SCALE GENOMIC DNA]</scope>
    <source>
        <strain evidence="5 6">NBC_00319</strain>
    </source>
</reference>
<feature type="chain" id="PRO_5043085929" description="Carboxylic ester hydrolase" evidence="3">
    <location>
        <begin position="26"/>
        <end position="517"/>
    </location>
</feature>
<accession>A0AAU4K852</accession>
<dbReference type="InterPro" id="IPR002018">
    <property type="entry name" value="CarbesteraseB"/>
</dbReference>
<gene>
    <name evidence="5" type="ORF">OG579_10335</name>
</gene>
<name>A0AAU4K852_9NOCA</name>
<dbReference type="PROSITE" id="PS00122">
    <property type="entry name" value="CARBOXYLESTERASE_B_1"/>
    <property type="match status" value="1"/>
</dbReference>
<keyword evidence="2 3" id="KW-0378">Hydrolase</keyword>
<proteinExistence type="inferred from homology"/>
<evidence type="ECO:0000256" key="3">
    <source>
        <dbReference type="RuleBase" id="RU361235"/>
    </source>
</evidence>
<sequence>MRTRLCLALVGAVICSFLVAPVASARTPVVSVAGGAVSGARVDGITQYLGVPFAQAARFSAPRPAAPWSGVRRATTHSPQCPQSLPGGVPPALSPFTNSENCLSVDLYVPDSAATQQLPVMVYLYGGAYVLGSNQQYDSPAEMARTGNVIIAVPNYRLGPFGFMALPELAAESGGATGTYGTQDQQFALRWVRDNIGRFGGNPDDVTLFGESAGAMSVCTQISAPGSRGLFQKAIIESGPCVRSPLVPPRREIGYQRSEKYAASMGCADPRTRLACLRSLPIDKLLDSPTTKFDSPLATWTPFIDDVVLTTTPDEALRNGAAADIPLIIGSNADEGRLFVALFDYANGRIPTAESFRSTVRTVYPDRADAVLATYPLSRYRTPADALAAVYTDSLFACAASATTAAARAGGAAVWQYRFTAAPLGRSNPLLSGAFHASEIPFLFSRLGGVPIPWTGASAALARQMKAQWTTFARTGRPNGPGLPSWTPDGRFLSIDTSGSSMRTGFDALHHCGVWGA</sequence>
<feature type="domain" description="Carboxylesterase type B" evidence="4">
    <location>
        <begin position="27"/>
        <end position="504"/>
    </location>
</feature>
<feature type="signal peptide" evidence="3">
    <location>
        <begin position="1"/>
        <end position="25"/>
    </location>
</feature>
<dbReference type="GO" id="GO:0005615">
    <property type="term" value="C:extracellular space"/>
    <property type="evidence" value="ECO:0007669"/>
    <property type="project" value="TreeGrafter"/>
</dbReference>
<dbReference type="InterPro" id="IPR050654">
    <property type="entry name" value="AChE-related_enzymes"/>
</dbReference>
<keyword evidence="3" id="KW-0732">Signal</keyword>
<dbReference type="GO" id="GO:0003990">
    <property type="term" value="F:acetylcholinesterase activity"/>
    <property type="evidence" value="ECO:0007669"/>
    <property type="project" value="TreeGrafter"/>
</dbReference>
<comment type="similarity">
    <text evidence="1 3">Belongs to the type-B carboxylesterase/lipase family.</text>
</comment>
<dbReference type="EMBL" id="CP108021">
    <property type="protein sequence ID" value="WUM22129.1"/>
    <property type="molecule type" value="Genomic_DNA"/>
</dbReference>
<dbReference type="AlphaFoldDB" id="A0AAU4K852"/>
<dbReference type="InterPro" id="IPR019826">
    <property type="entry name" value="Carboxylesterase_B_AS"/>
</dbReference>
<protein>
    <recommendedName>
        <fullName evidence="3">Carboxylic ester hydrolase</fullName>
        <ecNumber evidence="3">3.1.1.-</ecNumber>
    </recommendedName>
</protein>
<keyword evidence="6" id="KW-1185">Reference proteome</keyword>
<dbReference type="EC" id="3.1.1.-" evidence="3"/>
<evidence type="ECO:0000256" key="2">
    <source>
        <dbReference type="ARBA" id="ARBA00022801"/>
    </source>
</evidence>
<dbReference type="PANTHER" id="PTHR43918:SF4">
    <property type="entry name" value="CARBOXYLIC ESTER HYDROLASE"/>
    <property type="match status" value="1"/>
</dbReference>
<dbReference type="GO" id="GO:0005886">
    <property type="term" value="C:plasma membrane"/>
    <property type="evidence" value="ECO:0007669"/>
    <property type="project" value="TreeGrafter"/>
</dbReference>
<dbReference type="Gene3D" id="3.40.50.1820">
    <property type="entry name" value="alpha/beta hydrolase"/>
    <property type="match status" value="1"/>
</dbReference>
<dbReference type="InterPro" id="IPR029058">
    <property type="entry name" value="AB_hydrolase_fold"/>
</dbReference>
<evidence type="ECO:0000259" key="4">
    <source>
        <dbReference type="Pfam" id="PF00135"/>
    </source>
</evidence>